<sequence>MDPSNPEFGRE</sequence>
<dbReference type="EMBL" id="LXQA010364938">
    <property type="protein sequence ID" value="MCI46941.1"/>
    <property type="molecule type" value="Genomic_DNA"/>
</dbReference>
<evidence type="ECO:0000313" key="1">
    <source>
        <dbReference type="EMBL" id="MCI46941.1"/>
    </source>
</evidence>
<feature type="non-terminal residue" evidence="1">
    <location>
        <position position="11"/>
    </location>
</feature>
<proteinExistence type="predicted"/>
<comment type="caution">
    <text evidence="1">The sequence shown here is derived from an EMBL/GenBank/DDBJ whole genome shotgun (WGS) entry which is preliminary data.</text>
</comment>
<protein>
    <submittedName>
        <fullName evidence="1">Uncharacterized protein</fullName>
    </submittedName>
</protein>
<evidence type="ECO:0000313" key="2">
    <source>
        <dbReference type="Proteomes" id="UP000265520"/>
    </source>
</evidence>
<dbReference type="Proteomes" id="UP000265520">
    <property type="component" value="Unassembled WGS sequence"/>
</dbReference>
<name>A0A392SDF0_9FABA</name>
<keyword evidence="2" id="KW-1185">Reference proteome</keyword>
<organism evidence="1 2">
    <name type="scientific">Trifolium medium</name>
    <dbReference type="NCBI Taxonomy" id="97028"/>
    <lineage>
        <taxon>Eukaryota</taxon>
        <taxon>Viridiplantae</taxon>
        <taxon>Streptophyta</taxon>
        <taxon>Embryophyta</taxon>
        <taxon>Tracheophyta</taxon>
        <taxon>Spermatophyta</taxon>
        <taxon>Magnoliopsida</taxon>
        <taxon>eudicotyledons</taxon>
        <taxon>Gunneridae</taxon>
        <taxon>Pentapetalae</taxon>
        <taxon>rosids</taxon>
        <taxon>fabids</taxon>
        <taxon>Fabales</taxon>
        <taxon>Fabaceae</taxon>
        <taxon>Papilionoideae</taxon>
        <taxon>50 kb inversion clade</taxon>
        <taxon>NPAAA clade</taxon>
        <taxon>Hologalegina</taxon>
        <taxon>IRL clade</taxon>
        <taxon>Trifolieae</taxon>
        <taxon>Trifolium</taxon>
    </lineage>
</organism>
<reference evidence="1 2" key="1">
    <citation type="journal article" date="2018" name="Front. Plant Sci.">
        <title>Red Clover (Trifolium pratense) and Zigzag Clover (T. medium) - A Picture of Genomic Similarities and Differences.</title>
        <authorList>
            <person name="Dluhosova J."/>
            <person name="Istvanek J."/>
            <person name="Nedelnik J."/>
            <person name="Repkova J."/>
        </authorList>
    </citation>
    <scope>NUCLEOTIDE SEQUENCE [LARGE SCALE GENOMIC DNA]</scope>
    <source>
        <strain evidence="2">cv. 10/8</strain>
        <tissue evidence="1">Leaf</tissue>
    </source>
</reference>
<accession>A0A392SDF0</accession>